<gene>
    <name evidence="4" type="ORF">N330_13711</name>
</gene>
<feature type="non-terminal residue" evidence="4">
    <location>
        <position position="1"/>
    </location>
</feature>
<protein>
    <recommendedName>
        <fullName evidence="2">ribonuclease H</fullName>
        <ecNumber evidence="2">3.1.26.4</ecNumber>
    </recommendedName>
</protein>
<evidence type="ECO:0000256" key="2">
    <source>
        <dbReference type="ARBA" id="ARBA00012180"/>
    </source>
</evidence>
<dbReference type="InterPro" id="IPR051320">
    <property type="entry name" value="Viral_Replic_Matur_Polypro"/>
</dbReference>
<comment type="similarity">
    <text evidence="1">Belongs to the beta type-B retroviral polymerase family. HERV class-II K(HML-2) pol subfamily.</text>
</comment>
<feature type="non-terminal residue" evidence="4">
    <location>
        <position position="226"/>
    </location>
</feature>
<dbReference type="AlphaFoldDB" id="A0A091PUP1"/>
<evidence type="ECO:0000313" key="4">
    <source>
        <dbReference type="EMBL" id="KFQ11617.1"/>
    </source>
</evidence>
<dbReference type="PANTHER" id="PTHR33064">
    <property type="entry name" value="POL PROTEIN"/>
    <property type="match status" value="1"/>
</dbReference>
<sequence>WFTVLDLKDTFFCLPLAKESQNLFAFEWQSPTSGRKTQITWTVLPQGFKNSPTIFENQLARELETWEPPSKEGTLLQYVDDLLIATKTKLECIQWTVSLLNFLGLNGYRVSRQTAQMVQLQVTYLGYEISKGQRELGTGLKEAICKTPPPQTVKELRTFLGMTGWCQLWIYNYGMIMKPLYKLLKNNPTQLVWTKEAQNAFNILTKELMRTPALGSPDVTKPFWFF</sequence>
<keyword evidence="5" id="KW-1185">Reference proteome</keyword>
<dbReference type="EMBL" id="KK679353">
    <property type="protein sequence ID" value="KFQ11617.1"/>
    <property type="molecule type" value="Genomic_DNA"/>
</dbReference>
<reference evidence="4 5" key="1">
    <citation type="submission" date="2014-04" db="EMBL/GenBank/DDBJ databases">
        <title>Genome evolution of avian class.</title>
        <authorList>
            <person name="Zhang G."/>
            <person name="Li C."/>
        </authorList>
    </citation>
    <scope>NUCLEOTIDE SEQUENCE [LARGE SCALE GENOMIC DNA]</scope>
    <source>
        <strain evidence="4">BGI_N330</strain>
    </source>
</reference>
<dbReference type="InterPro" id="IPR043128">
    <property type="entry name" value="Rev_trsase/Diguanyl_cyclase"/>
</dbReference>
<dbReference type="InterPro" id="IPR043502">
    <property type="entry name" value="DNA/RNA_pol_sf"/>
</dbReference>
<evidence type="ECO:0000313" key="5">
    <source>
        <dbReference type="Proteomes" id="UP000053001"/>
    </source>
</evidence>
<proteinExistence type="inferred from homology"/>
<dbReference type="SUPFAM" id="SSF56672">
    <property type="entry name" value="DNA/RNA polymerases"/>
    <property type="match status" value="1"/>
</dbReference>
<name>A0A091PUP1_LEPDC</name>
<dbReference type="PhylomeDB" id="A0A091PUP1"/>
<evidence type="ECO:0000256" key="1">
    <source>
        <dbReference type="ARBA" id="ARBA00010879"/>
    </source>
</evidence>
<dbReference type="PROSITE" id="PS50878">
    <property type="entry name" value="RT_POL"/>
    <property type="match status" value="1"/>
</dbReference>
<evidence type="ECO:0000259" key="3">
    <source>
        <dbReference type="PROSITE" id="PS50878"/>
    </source>
</evidence>
<dbReference type="Pfam" id="PF00078">
    <property type="entry name" value="RVT_1"/>
    <property type="match status" value="1"/>
</dbReference>
<dbReference type="InterPro" id="IPR000477">
    <property type="entry name" value="RT_dom"/>
</dbReference>
<dbReference type="FunFam" id="3.30.70.270:FF:000020">
    <property type="entry name" value="Transposon Tf2-6 polyprotein-like Protein"/>
    <property type="match status" value="1"/>
</dbReference>
<dbReference type="Gene3D" id="3.10.10.10">
    <property type="entry name" value="HIV Type 1 Reverse Transcriptase, subunit A, domain 1"/>
    <property type="match status" value="1"/>
</dbReference>
<dbReference type="EC" id="3.1.26.4" evidence="2"/>
<dbReference type="PANTHER" id="PTHR33064:SF37">
    <property type="entry name" value="RIBONUCLEASE H"/>
    <property type="match status" value="1"/>
</dbReference>
<organism evidence="4 5">
    <name type="scientific">Leptosomus discolor</name>
    <name type="common">Madagascar cuckoo roller</name>
    <name type="synonym">Cuculus discolor</name>
    <dbReference type="NCBI Taxonomy" id="188344"/>
    <lineage>
        <taxon>Eukaryota</taxon>
        <taxon>Metazoa</taxon>
        <taxon>Chordata</taxon>
        <taxon>Craniata</taxon>
        <taxon>Vertebrata</taxon>
        <taxon>Euteleostomi</taxon>
        <taxon>Archelosauria</taxon>
        <taxon>Archosauria</taxon>
        <taxon>Dinosauria</taxon>
        <taxon>Saurischia</taxon>
        <taxon>Theropoda</taxon>
        <taxon>Coelurosauria</taxon>
        <taxon>Aves</taxon>
        <taxon>Neognathae</taxon>
        <taxon>Neoaves</taxon>
        <taxon>Telluraves</taxon>
        <taxon>Coraciimorphae</taxon>
        <taxon>Coraciiformes</taxon>
        <taxon>Leptosomidae</taxon>
        <taxon>Leptosomus</taxon>
    </lineage>
</organism>
<dbReference type="Proteomes" id="UP000053001">
    <property type="component" value="Unassembled WGS sequence"/>
</dbReference>
<dbReference type="Gene3D" id="3.30.70.270">
    <property type="match status" value="2"/>
</dbReference>
<feature type="domain" description="Reverse transcriptase" evidence="3">
    <location>
        <begin position="1"/>
        <end position="129"/>
    </location>
</feature>
<dbReference type="GO" id="GO:0004523">
    <property type="term" value="F:RNA-DNA hybrid ribonuclease activity"/>
    <property type="evidence" value="ECO:0007669"/>
    <property type="project" value="UniProtKB-EC"/>
</dbReference>
<accession>A0A091PUP1</accession>